<evidence type="ECO:0000313" key="2">
    <source>
        <dbReference type="EMBL" id="CAL1588252.1"/>
    </source>
</evidence>
<dbReference type="PANTHER" id="PTHR34763">
    <property type="entry name" value="PROTEIN FAM104A"/>
    <property type="match status" value="1"/>
</dbReference>
<dbReference type="InterPro" id="IPR029222">
    <property type="entry name" value="VCF1/2-like"/>
</dbReference>
<organism evidence="2 3">
    <name type="scientific">Knipowitschia caucasica</name>
    <name type="common">Caucasian dwarf goby</name>
    <name type="synonym">Pomatoschistus caucasicus</name>
    <dbReference type="NCBI Taxonomy" id="637954"/>
    <lineage>
        <taxon>Eukaryota</taxon>
        <taxon>Metazoa</taxon>
        <taxon>Chordata</taxon>
        <taxon>Craniata</taxon>
        <taxon>Vertebrata</taxon>
        <taxon>Euteleostomi</taxon>
        <taxon>Actinopterygii</taxon>
        <taxon>Neopterygii</taxon>
        <taxon>Teleostei</taxon>
        <taxon>Neoteleostei</taxon>
        <taxon>Acanthomorphata</taxon>
        <taxon>Gobiaria</taxon>
        <taxon>Gobiiformes</taxon>
        <taxon>Gobioidei</taxon>
        <taxon>Gobiidae</taxon>
        <taxon>Gobiinae</taxon>
        <taxon>Knipowitschia</taxon>
    </lineage>
</organism>
<accession>A0AAV2KL94</accession>
<dbReference type="PANTHER" id="PTHR34763:SF1">
    <property type="entry name" value="PROTEIN FAM104A"/>
    <property type="match status" value="1"/>
</dbReference>
<reference evidence="2 3" key="1">
    <citation type="submission" date="2024-04" db="EMBL/GenBank/DDBJ databases">
        <authorList>
            <person name="Waldvogel A.-M."/>
            <person name="Schoenle A."/>
        </authorList>
    </citation>
    <scope>NUCLEOTIDE SEQUENCE [LARGE SCALE GENOMIC DNA]</scope>
</reference>
<sequence>MLTENRKRARSGVDVENGDLLPQAKRQSMGHPVSPEPGRDACDIESSSSEANISSPEHLVAGSSSQCADINRILKEAHFQSLHCRAMQRDTHQLCLPNQ</sequence>
<evidence type="ECO:0000256" key="1">
    <source>
        <dbReference type="SAM" id="MobiDB-lite"/>
    </source>
</evidence>
<gene>
    <name evidence="2" type="ORF">KC01_LOCUS18080</name>
</gene>
<feature type="compositionally biased region" description="Low complexity" evidence="1">
    <location>
        <begin position="44"/>
        <end position="55"/>
    </location>
</feature>
<protein>
    <submittedName>
        <fullName evidence="2">Uncharacterized protein</fullName>
    </submittedName>
</protein>
<evidence type="ECO:0000313" key="3">
    <source>
        <dbReference type="Proteomes" id="UP001497482"/>
    </source>
</evidence>
<name>A0AAV2KL94_KNICA</name>
<dbReference type="Proteomes" id="UP001497482">
    <property type="component" value="Chromosome 18"/>
</dbReference>
<dbReference type="EMBL" id="OZ035840">
    <property type="protein sequence ID" value="CAL1588252.1"/>
    <property type="molecule type" value="Genomic_DNA"/>
</dbReference>
<feature type="region of interest" description="Disordered" evidence="1">
    <location>
        <begin position="1"/>
        <end position="58"/>
    </location>
</feature>
<keyword evidence="3" id="KW-1185">Reference proteome</keyword>
<proteinExistence type="predicted"/>
<dbReference type="AlphaFoldDB" id="A0AAV2KL94"/>